<evidence type="ECO:0000313" key="1">
    <source>
        <dbReference type="EMBL" id="RYQ19230.1"/>
    </source>
</evidence>
<accession>A0A4Q5A6U2</accession>
<comment type="caution">
    <text evidence="1">The sequence shown here is derived from an EMBL/GenBank/DDBJ whole genome shotgun (WGS) entry which is preliminary data.</text>
</comment>
<dbReference type="Proteomes" id="UP000294221">
    <property type="component" value="Unassembled WGS sequence"/>
</dbReference>
<organism evidence="1 2">
    <name type="scientific">Bifidobacterium pseudolongum subsp. pseudolongum</name>
    <dbReference type="NCBI Taxonomy" id="31954"/>
    <lineage>
        <taxon>Bacteria</taxon>
        <taxon>Bacillati</taxon>
        <taxon>Actinomycetota</taxon>
        <taxon>Actinomycetes</taxon>
        <taxon>Bifidobacteriales</taxon>
        <taxon>Bifidobacteriaceae</taxon>
        <taxon>Bifidobacterium</taxon>
    </lineage>
</organism>
<proteinExistence type="predicted"/>
<gene>
    <name evidence="1" type="ORF">PG2054B_1505</name>
</gene>
<reference evidence="1 2" key="1">
    <citation type="submission" date="2018-12" db="EMBL/GenBank/DDBJ databases">
        <title>Unveiling genomic diversity among members of the Bifidobacterium pseudolongum species, a widely distributed gut commensal of the animal kingdom.</title>
        <authorList>
            <person name="Lugli G.A."/>
            <person name="Duranti S."/>
            <person name="Albert K."/>
            <person name="Mancabelli L."/>
            <person name="Napoli S."/>
            <person name="Viappiani A."/>
            <person name="Anzalone R."/>
            <person name="Longhi G."/>
            <person name="Milani C."/>
            <person name="Turroni F."/>
            <person name="Alessandri G."/>
            <person name="Sela D.A."/>
            <person name="Van Sinderen D."/>
            <person name="Ventura M."/>
        </authorList>
    </citation>
    <scope>NUCLEOTIDE SEQUENCE [LARGE SCALE GENOMIC DNA]</scope>
    <source>
        <strain evidence="1 2">2054B</strain>
    </source>
</reference>
<evidence type="ECO:0000313" key="2">
    <source>
        <dbReference type="Proteomes" id="UP000294221"/>
    </source>
</evidence>
<dbReference type="EMBL" id="RYUN01000011">
    <property type="protein sequence ID" value="RYQ19230.1"/>
    <property type="molecule type" value="Genomic_DNA"/>
</dbReference>
<name>A0A4Q5A6U2_9BIFI</name>
<dbReference type="AlphaFoldDB" id="A0A4Q5A6U2"/>
<protein>
    <submittedName>
        <fullName evidence="1">Uncharacterized protein</fullName>
    </submittedName>
</protein>
<sequence length="35" mass="3632">MGIDTPGFGQTASLDVSVLTSKLAVSKKVWRANGP</sequence>